<dbReference type="Proteomes" id="UP000662314">
    <property type="component" value="Unassembled WGS sequence"/>
</dbReference>
<protein>
    <submittedName>
        <fullName evidence="1">Uncharacterized protein</fullName>
    </submittedName>
</protein>
<sequence>MPLLPLTLTQIFGAGATQDSQYLVIPKSDLPGLTPSSNNTAESLVVALLLKALENFEGVLTDENGNTITDENNNPITYYQGDWVELMRVFQWNSSYIKERLGNYYLTNTLVAENFAVYELE</sequence>
<organism evidence="1 2">
    <name type="scientific">Dendronalium phyllosphericum CENA369</name>
    <dbReference type="NCBI Taxonomy" id="1725256"/>
    <lineage>
        <taxon>Bacteria</taxon>
        <taxon>Bacillati</taxon>
        <taxon>Cyanobacteriota</taxon>
        <taxon>Cyanophyceae</taxon>
        <taxon>Nostocales</taxon>
        <taxon>Nostocaceae</taxon>
        <taxon>Dendronalium</taxon>
        <taxon>Dendronalium phyllosphericum</taxon>
    </lineage>
</organism>
<dbReference type="EMBL" id="JAECZA010000148">
    <property type="protein sequence ID" value="MBH8575459.1"/>
    <property type="molecule type" value="Genomic_DNA"/>
</dbReference>
<accession>A0A8J7I3S6</accession>
<keyword evidence="2" id="KW-1185">Reference proteome</keyword>
<dbReference type="RefSeq" id="WP_214434242.1">
    <property type="nucleotide sequence ID" value="NZ_CAWPUQ010000055.1"/>
</dbReference>
<comment type="caution">
    <text evidence="1">The sequence shown here is derived from an EMBL/GenBank/DDBJ whole genome shotgun (WGS) entry which is preliminary data.</text>
</comment>
<gene>
    <name evidence="1" type="ORF">I8752_21090</name>
</gene>
<evidence type="ECO:0000313" key="1">
    <source>
        <dbReference type="EMBL" id="MBH8575459.1"/>
    </source>
</evidence>
<dbReference type="AlphaFoldDB" id="A0A8J7I3S6"/>
<proteinExistence type="predicted"/>
<evidence type="ECO:0000313" key="2">
    <source>
        <dbReference type="Proteomes" id="UP000662314"/>
    </source>
</evidence>
<reference evidence="1 2" key="1">
    <citation type="journal article" date="2021" name="Int. J. Syst. Evol. Microbiol.">
        <title>Amazonocrinis nigriterrae gen. nov., sp. nov., Atlanticothrix silvestris gen. nov., sp. nov. and Dendronalium phyllosphericum gen. nov., sp. nov., nostocacean cyanobacteria from Brazilian environments.</title>
        <authorList>
            <person name="Alvarenga D.O."/>
            <person name="Andreote A.P.D."/>
            <person name="Branco L.H.Z."/>
            <person name="Delbaje E."/>
            <person name="Cruz R.B."/>
            <person name="Varani A.M."/>
            <person name="Fiore M.F."/>
        </authorList>
    </citation>
    <scope>NUCLEOTIDE SEQUENCE [LARGE SCALE GENOMIC DNA]</scope>
    <source>
        <strain evidence="1 2">CENA369</strain>
    </source>
</reference>
<name>A0A8J7I3S6_9NOST</name>